<feature type="compositionally biased region" description="Basic and acidic residues" evidence="4">
    <location>
        <begin position="1103"/>
        <end position="1112"/>
    </location>
</feature>
<reference evidence="5" key="1">
    <citation type="submission" date="2021-09" db="EMBL/GenBank/DDBJ databases">
        <authorList>
            <consortium name="Pathogen Informatics"/>
        </authorList>
    </citation>
    <scope>NUCLEOTIDE SEQUENCE</scope>
</reference>
<evidence type="ECO:0000256" key="4">
    <source>
        <dbReference type="SAM" id="MobiDB-lite"/>
    </source>
</evidence>
<keyword evidence="6" id="KW-1185">Reference proteome</keyword>
<proteinExistence type="predicted"/>
<dbReference type="Proteomes" id="UP000746747">
    <property type="component" value="Unassembled WGS sequence"/>
</dbReference>
<evidence type="ECO:0000256" key="3">
    <source>
        <dbReference type="ARBA" id="ARBA00023242"/>
    </source>
</evidence>
<evidence type="ECO:0000313" key="6">
    <source>
        <dbReference type="Proteomes" id="UP000746747"/>
    </source>
</evidence>
<feature type="compositionally biased region" description="Basic residues" evidence="4">
    <location>
        <begin position="1151"/>
        <end position="1160"/>
    </location>
</feature>
<evidence type="ECO:0000256" key="1">
    <source>
        <dbReference type="ARBA" id="ARBA00023015"/>
    </source>
</evidence>
<dbReference type="EMBL" id="CAKAEH010001693">
    <property type="protein sequence ID" value="CAG9538706.1"/>
    <property type="molecule type" value="Genomic_DNA"/>
</dbReference>
<dbReference type="OrthoDB" id="6257037at2759"/>
<dbReference type="GO" id="GO:0006355">
    <property type="term" value="P:regulation of DNA-templated transcription"/>
    <property type="evidence" value="ECO:0007669"/>
    <property type="project" value="TreeGrafter"/>
</dbReference>
<accession>A0A8J2MT10</accession>
<evidence type="ECO:0000256" key="2">
    <source>
        <dbReference type="ARBA" id="ARBA00023163"/>
    </source>
</evidence>
<comment type="caution">
    <text evidence="5">The sequence shown here is derived from an EMBL/GenBank/DDBJ whole genome shotgun (WGS) entry which is preliminary data.</text>
</comment>
<dbReference type="InterPro" id="IPR052435">
    <property type="entry name" value="YY1-Transcr_Regul"/>
</dbReference>
<dbReference type="GO" id="GO:0005634">
    <property type="term" value="C:nucleus"/>
    <property type="evidence" value="ECO:0007669"/>
    <property type="project" value="TreeGrafter"/>
</dbReference>
<keyword evidence="2" id="KW-0804">Transcription</keyword>
<dbReference type="PANTHER" id="PTHR16088">
    <property type="entry name" value="YY1 ASSOCIATED PROTEIN-RELATED"/>
    <property type="match status" value="1"/>
</dbReference>
<gene>
    <name evidence="5" type="ORF">CJOHNSTONI_LOCUS8387</name>
</gene>
<keyword evidence="3" id="KW-0539">Nucleus</keyword>
<protein>
    <submittedName>
        <fullName evidence="5">Uncharacterized protein</fullName>
    </submittedName>
</protein>
<feature type="region of interest" description="Disordered" evidence="4">
    <location>
        <begin position="123"/>
        <end position="144"/>
    </location>
</feature>
<dbReference type="GO" id="GO:0003712">
    <property type="term" value="F:transcription coregulator activity"/>
    <property type="evidence" value="ECO:0007669"/>
    <property type="project" value="TreeGrafter"/>
</dbReference>
<keyword evidence="1" id="KW-0805">Transcription regulation</keyword>
<feature type="region of interest" description="Disordered" evidence="4">
    <location>
        <begin position="1084"/>
        <end position="1160"/>
    </location>
</feature>
<name>A0A8J2MT10_9BILA</name>
<dbReference type="PANTHER" id="PTHR16088:SF3">
    <property type="entry name" value="GON-4-LIKE PROTEIN"/>
    <property type="match status" value="1"/>
</dbReference>
<evidence type="ECO:0000313" key="5">
    <source>
        <dbReference type="EMBL" id="CAG9538706.1"/>
    </source>
</evidence>
<feature type="compositionally biased region" description="Polar residues" evidence="4">
    <location>
        <begin position="1092"/>
        <end position="1102"/>
    </location>
</feature>
<organism evidence="5 6">
    <name type="scientific">Cercopithifilaria johnstoni</name>
    <dbReference type="NCBI Taxonomy" id="2874296"/>
    <lineage>
        <taxon>Eukaryota</taxon>
        <taxon>Metazoa</taxon>
        <taxon>Ecdysozoa</taxon>
        <taxon>Nematoda</taxon>
        <taxon>Chromadorea</taxon>
        <taxon>Rhabditida</taxon>
        <taxon>Spirurina</taxon>
        <taxon>Spiruromorpha</taxon>
        <taxon>Filarioidea</taxon>
        <taxon>Onchocercidae</taxon>
        <taxon>Cercopithifilaria</taxon>
    </lineage>
</organism>
<sequence length="1513" mass="170997">MNKEVNISENFLDGHDNEEIKEIQEREEIVKMWKHMDEKLEMKAKSLNLTAINVKSILHHMIKNPQVISVIMGLDESSSIADLKLTRSRTKHLSKQETHIGLREEGVVTVSRASRTFLDIDYDSNEEDDDDYLPEQDEDASEAEVENEADTTEISFGNLNNTLQAKIGNDDVAPALHTRSKHESNVYPDAPNFGDDVLLYTAVDDPEYVDFISNLNDPSKYDLDEAEDPEYNFLLDADAEDIIEEYEVRRDRATEIPLREVENLLQDLLEARLLPSPEHLEQTIDSVKDENKSCQSVKQDDHKLNMKKTKTMLTESLPENIEPVTILVDASLDDFQKVSTASLSLLCTSVENPPFFSFYELQQLIAQLEKHVQLLTQFAVGCYFDKAMIKIYNAFQVMINELNDYSLERPEHSLFNVANLEACIATCHDAIECETINDFIIHRQKSRKCALSFWPAMEFPLPKTMLVLSRSKALLFPELLPQVRMKMFPSFYPYFVREEECLLALGLYQFSHLKQFSGKGKRYALINQHLLANKTQSQIRLHLKNFRCSNQPVHTLFVKAETGIINMIFPLENRSTATSGPPYLWPQHLQPRWLKELVDRQQYDLDCENLALDGLTFVKIIDEKDSPSMDRPDSDLSNSLSECHTVDAGNWTFDRGVASTLIASDTDNSGCVRNNGPMNTVFASVDSDHTEINGIPSSPVRNLLLFSSTPICEVTSSSLSDSHHSIVISPVNRRLLPTSHRSAVMSVRHSRLSPNSCSLIATSPLNEKSSSSVSPHSTIVSPANMEFLTSYSQCSTLISSTNQPADLVRNTSTIKPVRLAPFKKMPPTGKLNVNECEESVDSDQYEIEMIDETEESMGSSASDKEDIMGSSPSPDFNNSICLQQSWGRIECDTNDDASSHFSTTDFDCAWSEADTQHEDFQMEYGISPCSSATVAEKTREIYGRKYFTEVDRERCQETRHICQRSFHSLCPGAEISCDMLECSSLIYKSSKWVPNTPSGDIEHSDLVRWTPVSSSCCSSHLVFSTENKAIQCDLITSNGDSDATRILGNIKDNIITQDIPRDLTANSIRVFESFCCSDPSFAQDNEEVGGAKQTQNEQTVSNDESRSNRNVRDGQQLPTGAADGSKSSLPGDQEGDGSDGEGNGPIDEEKRRRRVRTRKDRVRDGLHGMLDAQHRALQIKCMAHVIFNDFEQRMFMYQDKVRALCELIAEDSMSPEMFERMHGIFEEEHEPIYFLLSFLFPQNLLPASVLDNPIRKAYNDAFEMIYNIEAFTSFGNTRLSARTIFRNVRDLGFDCTCEALTTRLFELIGNKGPLWEIISQNIPTRICQSNYSITDFEYVDLCSWKKVEAAFENVDLTTAIGAQTEKQRSGVFVGFLRNLFTERKGKLYEVVAEWKQTKITPPAPPRRRLPTRKAKKRKYKASNKVEIAKLSKTSVKMPDISCPSLQERTADILSIISPRKNAATLQFVRKRPIQPTKVELAVSHAKLALEKDLTNAECLMTNPNGRSKKTEKS</sequence>